<evidence type="ECO:0000313" key="3">
    <source>
        <dbReference type="Proteomes" id="UP000643701"/>
    </source>
</evidence>
<dbReference type="EMBL" id="JAANAS010000035">
    <property type="protein sequence ID" value="NGZ89339.1"/>
    <property type="molecule type" value="Genomic_DNA"/>
</dbReference>
<organism evidence="2 3">
    <name type="scientific">Psychroflexus maritimus</name>
    <dbReference type="NCBI Taxonomy" id="2714865"/>
    <lineage>
        <taxon>Bacteria</taxon>
        <taxon>Pseudomonadati</taxon>
        <taxon>Bacteroidota</taxon>
        <taxon>Flavobacteriia</taxon>
        <taxon>Flavobacteriales</taxon>
        <taxon>Flavobacteriaceae</taxon>
        <taxon>Psychroflexus</taxon>
    </lineage>
</organism>
<feature type="transmembrane region" description="Helical" evidence="1">
    <location>
        <begin position="533"/>
        <end position="552"/>
    </location>
</feature>
<feature type="transmembrane region" description="Helical" evidence="1">
    <location>
        <begin position="496"/>
        <end position="521"/>
    </location>
</feature>
<evidence type="ECO:0000313" key="2">
    <source>
        <dbReference type="EMBL" id="NGZ89339.1"/>
    </source>
</evidence>
<feature type="transmembrane region" description="Helical" evidence="1">
    <location>
        <begin position="372"/>
        <end position="393"/>
    </location>
</feature>
<proteinExistence type="predicted"/>
<dbReference type="AlphaFoldDB" id="A0A967AJ50"/>
<feature type="transmembrane region" description="Helical" evidence="1">
    <location>
        <begin position="405"/>
        <end position="430"/>
    </location>
</feature>
<gene>
    <name evidence="2" type="ORF">G7034_03640</name>
</gene>
<dbReference type="InterPro" id="IPR005240">
    <property type="entry name" value="DUF389"/>
</dbReference>
<protein>
    <submittedName>
        <fullName evidence="2">DUF389 domain-containing protein</fullName>
    </submittedName>
</protein>
<sequence length="628" mass="70865">MDEKRFYLVYDLEELNQVSSVDEKNINDFFYQKYQFESDFKTSIPEESFVILLLSDKENKEFIEKTKDKKFKIGFLPHQQNFETRNGFQISESITNCLEEFKENDKVINSDLLYCNEKVVFNYLIIGSLVTTFTKKRTQNRFVSFIKQLWGLLKNYNKTKPKKVEITADKKDSFSTAVAEVLITQHGKNSVISRLILENSYLNDGLFHALLFAPRSFSEVIFSFIKSKFSLRQFKGIKAFHFLGHLKTDQLKLKFEQSTKYSIDGEVLETENLLIEIQESFQLIPSKSLLFTKEEKNNKKTFRTENLPKGEAMTEMIGKRLPLIKHASTEEYKELFTTLRDNAKTKSSYLILMILSTLLATFGLFADSTPVIIGAMILAPLISPVISLSMGVLRQEKKIVQDSLVTIGSGILFSYIAAIILTLITPLYAINSEISSRLEPNLLDLGIAVISGIAGAYAHANTAIAKTLAGVAIAVALVPPLAVSAIGLGWGEWKVFLGAFLLLITNLTGMVLAGSFTFLLMGYSPFKIAKKGLFISLLIVLSISVPLGYGFFQVVKENKIVNSVNRMEVKDMRIKQVEVINKNPLKLAIQVVAKHEPGDEDITLIKKQIESKLGREVQFEMTFSLEVK</sequence>
<dbReference type="Pfam" id="PF04087">
    <property type="entry name" value="DUF389"/>
    <property type="match status" value="1"/>
</dbReference>
<keyword evidence="1" id="KW-1133">Transmembrane helix</keyword>
<dbReference type="PANTHER" id="PTHR20992:SF9">
    <property type="entry name" value="AT15442P-RELATED"/>
    <property type="match status" value="1"/>
</dbReference>
<dbReference type="PANTHER" id="PTHR20992">
    <property type="entry name" value="AT15442P-RELATED"/>
    <property type="match status" value="1"/>
</dbReference>
<keyword evidence="1" id="KW-0472">Membrane</keyword>
<reference evidence="2" key="1">
    <citation type="submission" date="2020-03" db="EMBL/GenBank/DDBJ databases">
        <title>Psychroflexus Maritimus sp. nov., isolate from marine sediment.</title>
        <authorList>
            <person name="Zhong Y.-L."/>
        </authorList>
    </citation>
    <scope>NUCLEOTIDE SEQUENCE</scope>
    <source>
        <strain evidence="2">C1</strain>
    </source>
</reference>
<accession>A0A967AJ50</accession>
<name>A0A967AJ50_9FLAO</name>
<feature type="transmembrane region" description="Helical" evidence="1">
    <location>
        <begin position="349"/>
        <end position="366"/>
    </location>
</feature>
<evidence type="ECO:0000256" key="1">
    <source>
        <dbReference type="SAM" id="Phobius"/>
    </source>
</evidence>
<dbReference type="Proteomes" id="UP000643701">
    <property type="component" value="Unassembled WGS sequence"/>
</dbReference>
<dbReference type="Gene3D" id="2.60.200.40">
    <property type="match status" value="1"/>
</dbReference>
<feature type="transmembrane region" description="Helical" evidence="1">
    <location>
        <begin position="442"/>
        <end position="460"/>
    </location>
</feature>
<keyword evidence="3" id="KW-1185">Reference proteome</keyword>
<comment type="caution">
    <text evidence="2">The sequence shown here is derived from an EMBL/GenBank/DDBJ whole genome shotgun (WGS) entry which is preliminary data.</text>
</comment>
<keyword evidence="1" id="KW-0812">Transmembrane</keyword>
<feature type="transmembrane region" description="Helical" evidence="1">
    <location>
        <begin position="467"/>
        <end position="490"/>
    </location>
</feature>
<dbReference type="InterPro" id="IPR016064">
    <property type="entry name" value="NAD/diacylglycerol_kinase_sf"/>
</dbReference>
<dbReference type="SUPFAM" id="SSF111331">
    <property type="entry name" value="NAD kinase/diacylglycerol kinase-like"/>
    <property type="match status" value="1"/>
</dbReference>